<evidence type="ECO:0000313" key="4">
    <source>
        <dbReference type="EMBL" id="SDU37400.1"/>
    </source>
</evidence>
<dbReference type="RefSeq" id="WP_052762113.1">
    <property type="nucleotide sequence ID" value="NZ_KQ061220.1"/>
</dbReference>
<dbReference type="GO" id="GO:0016491">
    <property type="term" value="F:oxidoreductase activity"/>
    <property type="evidence" value="ECO:0007669"/>
    <property type="project" value="UniProtKB-KW"/>
</dbReference>
<organism evidence="4 5">
    <name type="scientific">Jiangella alkaliphila</name>
    <dbReference type="NCBI Taxonomy" id="419479"/>
    <lineage>
        <taxon>Bacteria</taxon>
        <taxon>Bacillati</taxon>
        <taxon>Actinomycetota</taxon>
        <taxon>Actinomycetes</taxon>
        <taxon>Jiangellales</taxon>
        <taxon>Jiangellaceae</taxon>
        <taxon>Jiangella</taxon>
    </lineage>
</organism>
<dbReference type="InterPro" id="IPR037165">
    <property type="entry name" value="AldOxase/xan_DH_Mopterin-bd_sf"/>
</dbReference>
<gene>
    <name evidence="4" type="ORF">SAMN04488563_1350</name>
</gene>
<feature type="domain" description="Aldehyde oxidase/xanthine dehydrogenase a/b hammerhead" evidence="3">
    <location>
        <begin position="20"/>
        <end position="127"/>
    </location>
</feature>
<evidence type="ECO:0000256" key="2">
    <source>
        <dbReference type="ARBA" id="ARBA00023002"/>
    </source>
</evidence>
<dbReference type="InterPro" id="IPR046867">
    <property type="entry name" value="AldOxase/xan_DH_MoCoBD2"/>
</dbReference>
<evidence type="ECO:0000256" key="1">
    <source>
        <dbReference type="ARBA" id="ARBA00022505"/>
    </source>
</evidence>
<dbReference type="OrthoDB" id="9758509at2"/>
<dbReference type="PANTHER" id="PTHR11908:SF132">
    <property type="entry name" value="ALDEHYDE OXIDASE 1-RELATED"/>
    <property type="match status" value="1"/>
</dbReference>
<dbReference type="Proteomes" id="UP000182977">
    <property type="component" value="Chromosome I"/>
</dbReference>
<dbReference type="GO" id="GO:0005506">
    <property type="term" value="F:iron ion binding"/>
    <property type="evidence" value="ECO:0007669"/>
    <property type="project" value="InterPro"/>
</dbReference>
<dbReference type="EMBL" id="LT629791">
    <property type="protein sequence ID" value="SDU37400.1"/>
    <property type="molecule type" value="Genomic_DNA"/>
</dbReference>
<accession>A0A1H2HZQ4</accession>
<dbReference type="Gene3D" id="3.30.365.10">
    <property type="entry name" value="Aldehyde oxidase/xanthine dehydrogenase, molybdopterin binding domain"/>
    <property type="match status" value="4"/>
</dbReference>
<dbReference type="InterPro" id="IPR000674">
    <property type="entry name" value="Ald_Oxase/Xan_DH_a/b"/>
</dbReference>
<dbReference type="SUPFAM" id="SSF56003">
    <property type="entry name" value="Molybdenum cofactor-binding domain"/>
    <property type="match status" value="1"/>
</dbReference>
<dbReference type="SMART" id="SM01008">
    <property type="entry name" value="Ald_Xan_dh_C"/>
    <property type="match status" value="1"/>
</dbReference>
<proteinExistence type="predicted"/>
<keyword evidence="1" id="KW-0500">Molybdenum</keyword>
<reference evidence="5" key="1">
    <citation type="submission" date="2016-10" db="EMBL/GenBank/DDBJ databases">
        <authorList>
            <person name="Varghese N."/>
            <person name="Submissions S."/>
        </authorList>
    </citation>
    <scope>NUCLEOTIDE SEQUENCE [LARGE SCALE GENOMIC DNA]</scope>
    <source>
        <strain evidence="5">DSM 45079</strain>
    </source>
</reference>
<dbReference type="Gene3D" id="3.90.1170.50">
    <property type="entry name" value="Aldehyde oxidase/xanthine dehydrogenase, a/b hammerhead"/>
    <property type="match status" value="1"/>
</dbReference>
<dbReference type="InterPro" id="IPR016208">
    <property type="entry name" value="Ald_Oxase/xanthine_DH-like"/>
</dbReference>
<evidence type="ECO:0000313" key="5">
    <source>
        <dbReference type="Proteomes" id="UP000182977"/>
    </source>
</evidence>
<dbReference type="PANTHER" id="PTHR11908">
    <property type="entry name" value="XANTHINE DEHYDROGENASE"/>
    <property type="match status" value="1"/>
</dbReference>
<protein>
    <submittedName>
        <fullName evidence="4">CO or xanthine dehydrogenase, Mo-binding subunit</fullName>
    </submittedName>
</protein>
<dbReference type="AlphaFoldDB" id="A0A1H2HZQ4"/>
<dbReference type="InterPro" id="IPR008274">
    <property type="entry name" value="AldOxase/xan_DH_MoCoBD1"/>
</dbReference>
<sequence length="762" mass="80784">MGETVVGRSVRRPDLVEKVTGAAEYCVDVTMPGMAHAKVVRSDRAHARITAIDVDAALAAPGVVAVVTSDDLASLHARFGHIIADHWILATGKVRYYGEPVAIVVAETVAAAADAVELVRVSYEDLPAAMDVDAALAADAPLVHERSYAATGDESFTSMSHLEDEAEDVELELSNVAHEVTIGWGDVDAAFAAAAVVVENTVHFPMLYAYAMEPYNGVASYHDDALTVVSTAQHPYMVRDDLARVFGLPLSRVRVTTPYIGGGYGSKSYTKVEPLASVASWCTGRPVKLTLTVEEAIYTTRVDSAKVWVKSGFAADGTIVAREFDILMDSGAYADNSPLVMAKSVNRCFGPYRVPNLRVHGRSVYTTTAPASSYRGFGAPQGNLAGETNLDRAAEELGISGADIRRRNLVLKGEEILRGKRGIDADIPADLEMVVKSLERDRKDVPYYGIGFGCSASDAGAYPISTAQVRVQIDGSVLVLSGSTEMGQGSRSLLAQVAAEELGVDMSVVTVVQSDTSVTPYERTTGASRTTTLVGLALQRACADARSRLRDMAAELFECEPGEVGDLPGGVAGPDGRELDFGAVVRQWFGGSAGEVTGVGLVRRDGATQKMPPFWEVGMVGVAVEIDPETGVVAVDQLVTVADVGFAINPRAVEGQDLGAATQGLGGALHEELVYDGAQLANANVVDYRVPRLKDLPRKIDLMIAERRDGVGPYGAKGAGEGTLNPIGGAVAAAVARAVGRWPDRLPLTPERVWRLINERTE</sequence>
<dbReference type="Pfam" id="PF02738">
    <property type="entry name" value="MoCoBD_1"/>
    <property type="match status" value="1"/>
</dbReference>
<dbReference type="STRING" id="419479.SAMN04488563_1350"/>
<dbReference type="Pfam" id="PF01315">
    <property type="entry name" value="Ald_Xan_dh_C"/>
    <property type="match status" value="1"/>
</dbReference>
<keyword evidence="5" id="KW-1185">Reference proteome</keyword>
<evidence type="ECO:0000259" key="3">
    <source>
        <dbReference type="SMART" id="SM01008"/>
    </source>
</evidence>
<keyword evidence="2" id="KW-0560">Oxidoreductase</keyword>
<dbReference type="Pfam" id="PF20256">
    <property type="entry name" value="MoCoBD_2"/>
    <property type="match status" value="1"/>
</dbReference>
<name>A0A1H2HZQ4_9ACTN</name>
<dbReference type="InterPro" id="IPR036856">
    <property type="entry name" value="Ald_Oxase/Xan_DH_a/b_sf"/>
</dbReference>
<dbReference type="SUPFAM" id="SSF54665">
    <property type="entry name" value="CO dehydrogenase molybdoprotein N-domain-like"/>
    <property type="match status" value="1"/>
</dbReference>